<dbReference type="EMBL" id="CP002546">
    <property type="protein sequence ID" value="ADY57693.1"/>
    <property type="molecule type" value="Genomic_DNA"/>
</dbReference>
<dbReference type="InterPro" id="IPR036388">
    <property type="entry name" value="WH-like_DNA-bd_sf"/>
</dbReference>
<evidence type="ECO:0000313" key="8">
    <source>
        <dbReference type="EMBL" id="ADY57693.1"/>
    </source>
</evidence>
<evidence type="ECO:0000256" key="3">
    <source>
        <dbReference type="ARBA" id="ARBA00022722"/>
    </source>
</evidence>
<keyword evidence="2" id="KW-0963">Cytoplasm</keyword>
<proteinExistence type="predicted"/>
<evidence type="ECO:0000256" key="2">
    <source>
        <dbReference type="ARBA" id="ARBA00022490"/>
    </source>
</evidence>
<keyword evidence="4" id="KW-0255">Endonuclease</keyword>
<evidence type="ECO:0000256" key="5">
    <source>
        <dbReference type="ARBA" id="ARBA00022763"/>
    </source>
</evidence>
<dbReference type="HOGENOM" id="CLU_047631_1_0_0"/>
<comment type="subcellular location">
    <subcellularLocation>
        <location evidence="1">Cytoplasm</location>
    </subcellularLocation>
</comment>
<dbReference type="InterPro" id="IPR007581">
    <property type="entry name" value="Endonuclease-V"/>
</dbReference>
<accession>F0SLL0</accession>
<evidence type="ECO:0000256" key="4">
    <source>
        <dbReference type="ARBA" id="ARBA00022759"/>
    </source>
</evidence>
<evidence type="ECO:0000313" key="9">
    <source>
        <dbReference type="Proteomes" id="UP000006860"/>
    </source>
</evidence>
<dbReference type="InterPro" id="IPR036217">
    <property type="entry name" value="MethylDNA_cys_MeTrfase_DNAb"/>
</dbReference>
<dbReference type="GO" id="GO:0016891">
    <property type="term" value="F:RNA endonuclease activity producing 5'-phosphomonoesters, hydrolytic mechanism"/>
    <property type="evidence" value="ECO:0007669"/>
    <property type="project" value="TreeGrafter"/>
</dbReference>
<keyword evidence="6 8" id="KW-0378">Hydrolase</keyword>
<dbReference type="Pfam" id="PF01035">
    <property type="entry name" value="DNA_binding_1"/>
    <property type="match status" value="1"/>
</dbReference>
<dbReference type="STRING" id="756272.Plabr_0063"/>
<dbReference type="Gene3D" id="3.30.2170.10">
    <property type="entry name" value="archaeoglobus fulgidus dsm 4304 superfamily"/>
    <property type="match status" value="1"/>
</dbReference>
<dbReference type="RefSeq" id="WP_013626437.1">
    <property type="nucleotide sequence ID" value="NC_015174.1"/>
</dbReference>
<gene>
    <name evidence="8" type="ordered locus">Plabr_0063</name>
</gene>
<evidence type="ECO:0000256" key="1">
    <source>
        <dbReference type="ARBA" id="ARBA00004496"/>
    </source>
</evidence>
<protein>
    <submittedName>
        <fullName evidence="8">Deoxyribonuclease V</fullName>
        <ecNumber evidence="8">3.1.21.7</ecNumber>
    </submittedName>
</protein>
<dbReference type="EC" id="3.1.21.7" evidence="8"/>
<dbReference type="eggNOG" id="COG1515">
    <property type="taxonomic scope" value="Bacteria"/>
</dbReference>
<dbReference type="CDD" id="cd06559">
    <property type="entry name" value="Endonuclease_V"/>
    <property type="match status" value="1"/>
</dbReference>
<dbReference type="PANTHER" id="PTHR28511:SF1">
    <property type="entry name" value="ENDONUCLEASE V"/>
    <property type="match status" value="1"/>
</dbReference>
<reference evidence="9" key="1">
    <citation type="submission" date="2011-02" db="EMBL/GenBank/DDBJ databases">
        <title>The complete genome of Planctomyces brasiliensis DSM 5305.</title>
        <authorList>
            <person name="Lucas S."/>
            <person name="Copeland A."/>
            <person name="Lapidus A."/>
            <person name="Bruce D."/>
            <person name="Goodwin L."/>
            <person name="Pitluck S."/>
            <person name="Kyrpides N."/>
            <person name="Mavromatis K."/>
            <person name="Pagani I."/>
            <person name="Ivanova N."/>
            <person name="Ovchinnikova G."/>
            <person name="Lu M."/>
            <person name="Detter J.C."/>
            <person name="Han C."/>
            <person name="Land M."/>
            <person name="Hauser L."/>
            <person name="Markowitz V."/>
            <person name="Cheng J.-F."/>
            <person name="Hugenholtz P."/>
            <person name="Woyke T."/>
            <person name="Wu D."/>
            <person name="Tindall B."/>
            <person name="Pomrenke H.G."/>
            <person name="Brambilla E."/>
            <person name="Klenk H.-P."/>
            <person name="Eisen J.A."/>
        </authorList>
    </citation>
    <scope>NUCLEOTIDE SEQUENCE [LARGE SCALE GENOMIC DNA]</scope>
    <source>
        <strain evidence="9">ATCC 49424 / DSM 5305 / JCM 21570 / NBRC 103401 / IFAM 1448</strain>
    </source>
</reference>
<feature type="domain" description="Methylated-DNA-[protein]-cysteine S-methyltransferase DNA binding" evidence="7">
    <location>
        <begin position="24"/>
        <end position="96"/>
    </location>
</feature>
<dbReference type="GO" id="GO:0043737">
    <property type="term" value="F:deoxyribonuclease V activity"/>
    <property type="evidence" value="ECO:0007669"/>
    <property type="project" value="UniProtKB-EC"/>
</dbReference>
<sequence length="333" mass="37482">MFDSSARLNFGPLPDLEAELDRLFTQLPEGTVTTFGQLANAFGDIKAASWIGRQLKTEAGRARWPWHRVTLVDGRLPGSNAELHALQSALLQREGIAVREHRVSTEFMQQRFDSSAPLQQLRKTQEQLQQAQLLNPGEPLEDNWMTIAGLDVAYPKSTLARAAYIEIERRTGQILYQQQITSPCRFPYIPGYLSYREIPVLLELLHVVLQERPLADVLMIDGSGRLHPRRFGIACHLGMLLQHPTLGVSKKLLTGKLRSEADDRLSIPIVLPSEPSAGYAIAQTKSSNRLFVSPGHRLSTDQARNIALETWDQHPLPDPTYYADRLTRNKPLQ</sequence>
<dbReference type="PANTHER" id="PTHR28511">
    <property type="entry name" value="ENDONUCLEASE V"/>
    <property type="match status" value="1"/>
</dbReference>
<dbReference type="Proteomes" id="UP000006860">
    <property type="component" value="Chromosome"/>
</dbReference>
<evidence type="ECO:0000256" key="6">
    <source>
        <dbReference type="ARBA" id="ARBA00022801"/>
    </source>
</evidence>
<dbReference type="eggNOG" id="COG3695">
    <property type="taxonomic scope" value="Bacteria"/>
</dbReference>
<organism evidence="8 9">
    <name type="scientific">Rubinisphaera brasiliensis (strain ATCC 49424 / DSM 5305 / JCM 21570 / IAM 15109 / NBRC 103401 / IFAM 1448)</name>
    <name type="common">Planctomyces brasiliensis</name>
    <dbReference type="NCBI Taxonomy" id="756272"/>
    <lineage>
        <taxon>Bacteria</taxon>
        <taxon>Pseudomonadati</taxon>
        <taxon>Planctomycetota</taxon>
        <taxon>Planctomycetia</taxon>
        <taxon>Planctomycetales</taxon>
        <taxon>Planctomycetaceae</taxon>
        <taxon>Rubinisphaera</taxon>
    </lineage>
</organism>
<keyword evidence="5" id="KW-0227">DNA damage</keyword>
<dbReference type="KEGG" id="pbs:Plabr_0063"/>
<dbReference type="InterPro" id="IPR014048">
    <property type="entry name" value="MethylDNA_cys_MeTrfase_DNA-bd"/>
</dbReference>
<dbReference type="SUPFAM" id="SSF46767">
    <property type="entry name" value="Methylated DNA-protein cysteine methyltransferase, C-terminal domain"/>
    <property type="match status" value="1"/>
</dbReference>
<dbReference type="Gene3D" id="1.10.10.10">
    <property type="entry name" value="Winged helix-like DNA-binding domain superfamily/Winged helix DNA-binding domain"/>
    <property type="match status" value="1"/>
</dbReference>
<dbReference type="GO" id="GO:0006281">
    <property type="term" value="P:DNA repair"/>
    <property type="evidence" value="ECO:0007669"/>
    <property type="project" value="InterPro"/>
</dbReference>
<dbReference type="GO" id="GO:0003727">
    <property type="term" value="F:single-stranded RNA binding"/>
    <property type="evidence" value="ECO:0007669"/>
    <property type="project" value="TreeGrafter"/>
</dbReference>
<keyword evidence="3" id="KW-0540">Nuclease</keyword>
<keyword evidence="9" id="KW-1185">Reference proteome</keyword>
<evidence type="ECO:0000259" key="7">
    <source>
        <dbReference type="Pfam" id="PF01035"/>
    </source>
</evidence>
<dbReference type="Pfam" id="PF04493">
    <property type="entry name" value="Endonuclease_5"/>
    <property type="match status" value="1"/>
</dbReference>
<dbReference type="GO" id="GO:0005737">
    <property type="term" value="C:cytoplasm"/>
    <property type="evidence" value="ECO:0007669"/>
    <property type="project" value="UniProtKB-SubCell"/>
</dbReference>
<name>F0SLL0_RUBBR</name>
<dbReference type="AlphaFoldDB" id="F0SLL0"/>
<dbReference type="OrthoDB" id="9790916at2"/>